<feature type="region of interest" description="Disordered" evidence="6">
    <location>
        <begin position="95"/>
        <end position="131"/>
    </location>
</feature>
<evidence type="ECO:0000256" key="6">
    <source>
        <dbReference type="SAM" id="MobiDB-lite"/>
    </source>
</evidence>
<keyword evidence="5" id="KW-0539">Nucleus</keyword>
<evidence type="ECO:0000313" key="9">
    <source>
        <dbReference type="EMBL" id="CAE0032419.1"/>
    </source>
</evidence>
<feature type="compositionally biased region" description="Low complexity" evidence="6">
    <location>
        <begin position="329"/>
        <end position="338"/>
    </location>
</feature>
<dbReference type="GO" id="GO:0003713">
    <property type="term" value="F:transcription coactivator activity"/>
    <property type="evidence" value="ECO:0007669"/>
    <property type="project" value="TreeGrafter"/>
</dbReference>
<accession>A0A7S2Z8X3</accession>
<evidence type="ECO:0000313" key="7">
    <source>
        <dbReference type="EMBL" id="CAE0032408.1"/>
    </source>
</evidence>
<evidence type="ECO:0000256" key="1">
    <source>
        <dbReference type="ARBA" id="ARBA00004123"/>
    </source>
</evidence>
<comment type="subcellular location">
    <subcellularLocation>
        <location evidence="1">Nucleus</location>
    </subcellularLocation>
</comment>
<dbReference type="GO" id="GO:0005634">
    <property type="term" value="C:nucleus"/>
    <property type="evidence" value="ECO:0007669"/>
    <property type="project" value="UniProtKB-SubCell"/>
</dbReference>
<name>A0A7S2Z8X3_9RHOD</name>
<dbReference type="PANTHER" id="PTHR13556:SF2">
    <property type="entry name" value="TRANSCRIPTIONAL ADAPTER 3"/>
    <property type="match status" value="1"/>
</dbReference>
<dbReference type="EMBL" id="HBHW01000481">
    <property type="protein sequence ID" value="CAE0032411.1"/>
    <property type="molecule type" value="Transcribed_RNA"/>
</dbReference>
<feature type="region of interest" description="Disordered" evidence="6">
    <location>
        <begin position="304"/>
        <end position="366"/>
    </location>
</feature>
<evidence type="ECO:0000256" key="3">
    <source>
        <dbReference type="ARBA" id="ARBA00023015"/>
    </source>
</evidence>
<gene>
    <name evidence="7" type="ORF">RMAR00112_LOCUS348</name>
    <name evidence="8" type="ORF">RMAR00112_LOCUS351</name>
    <name evidence="9" type="ORF">RMAR00112_LOCUS359</name>
    <name evidence="10" type="ORF">RMAR00112_LOCUS366</name>
</gene>
<evidence type="ECO:0000256" key="5">
    <source>
        <dbReference type="ARBA" id="ARBA00023242"/>
    </source>
</evidence>
<protein>
    <submittedName>
        <fullName evidence="10">Uncharacterized protein</fullName>
    </submittedName>
</protein>
<evidence type="ECO:0000313" key="10">
    <source>
        <dbReference type="EMBL" id="CAE0032426.1"/>
    </source>
</evidence>
<dbReference type="EMBL" id="HBHW01000478">
    <property type="protein sequence ID" value="CAE0032408.1"/>
    <property type="molecule type" value="Transcribed_RNA"/>
</dbReference>
<feature type="compositionally biased region" description="Polar residues" evidence="6">
    <location>
        <begin position="95"/>
        <end position="106"/>
    </location>
</feature>
<feature type="compositionally biased region" description="Basic and acidic residues" evidence="6">
    <location>
        <begin position="339"/>
        <end position="366"/>
    </location>
</feature>
<proteinExistence type="inferred from homology"/>
<sequence>MRDDEARLATGMVDVSNETLAFALPESGKKHDPLTHEEWDPFWKEVETYFRPINETDVKLLRNMDARGAGLEEYDPAVRIPQLNFLKRNDDWDTMSVSSDGNNGSQAGKRLKKKRNTVEQDSDDTDPAKDEVEDLQQRLNAYPYTHRLMAALVDEGGGKAMSIPNLKSKITAVEDSVWLGLGEERNRKGFQRSLETRVSNELKSLGLLDADEEDSLQSELRMLQWALRDTKMMNKARRDALIVKVLKTGLKNQGRAREIKRGNDQLETLYLERMIRKLKKNKRLRSKYQKVLKALFPDYKMQKKDLDDSKDDEPVSTAVKSAKKKSYNKKPAGPSSSKAAEKKKSKKEDDVILAKDVDDDPAKYFN</sequence>
<keyword evidence="3" id="KW-0805">Transcription regulation</keyword>
<reference evidence="10" key="1">
    <citation type="submission" date="2021-01" db="EMBL/GenBank/DDBJ databases">
        <authorList>
            <person name="Corre E."/>
            <person name="Pelletier E."/>
            <person name="Niang G."/>
            <person name="Scheremetjew M."/>
            <person name="Finn R."/>
            <person name="Kale V."/>
            <person name="Holt S."/>
            <person name="Cochrane G."/>
            <person name="Meng A."/>
            <person name="Brown T."/>
            <person name="Cohen L."/>
        </authorList>
    </citation>
    <scope>NUCLEOTIDE SEQUENCE</scope>
    <source>
        <strain evidence="10">CCMP 769</strain>
    </source>
</reference>
<dbReference type="InterPro" id="IPR019340">
    <property type="entry name" value="Histone_AcTrfase_su3"/>
</dbReference>
<evidence type="ECO:0000256" key="2">
    <source>
        <dbReference type="ARBA" id="ARBA00005330"/>
    </source>
</evidence>
<dbReference type="GO" id="GO:0006357">
    <property type="term" value="P:regulation of transcription by RNA polymerase II"/>
    <property type="evidence" value="ECO:0007669"/>
    <property type="project" value="TreeGrafter"/>
</dbReference>
<evidence type="ECO:0000313" key="8">
    <source>
        <dbReference type="EMBL" id="CAE0032411.1"/>
    </source>
</evidence>
<dbReference type="EMBL" id="HBHW01000496">
    <property type="protein sequence ID" value="CAE0032426.1"/>
    <property type="molecule type" value="Transcribed_RNA"/>
</dbReference>
<comment type="similarity">
    <text evidence="2">Belongs to the NGG1 family.</text>
</comment>
<dbReference type="AlphaFoldDB" id="A0A7S2Z8X3"/>
<dbReference type="EMBL" id="HBHW01000489">
    <property type="protein sequence ID" value="CAE0032419.1"/>
    <property type="molecule type" value="Transcribed_RNA"/>
</dbReference>
<keyword evidence="4" id="KW-0804">Transcription</keyword>
<dbReference type="GO" id="GO:0000124">
    <property type="term" value="C:SAGA complex"/>
    <property type="evidence" value="ECO:0007669"/>
    <property type="project" value="TreeGrafter"/>
</dbReference>
<organism evidence="10">
    <name type="scientific">Rhodosorus marinus</name>
    <dbReference type="NCBI Taxonomy" id="101924"/>
    <lineage>
        <taxon>Eukaryota</taxon>
        <taxon>Rhodophyta</taxon>
        <taxon>Stylonematophyceae</taxon>
        <taxon>Stylonematales</taxon>
        <taxon>Stylonemataceae</taxon>
        <taxon>Rhodosorus</taxon>
    </lineage>
</organism>
<evidence type="ECO:0000256" key="4">
    <source>
        <dbReference type="ARBA" id="ARBA00023163"/>
    </source>
</evidence>
<dbReference type="PANTHER" id="PTHR13556">
    <property type="entry name" value="TRANSCRIPTIONAL ADAPTER 3-RELATED"/>
    <property type="match status" value="1"/>
</dbReference>